<evidence type="ECO:0000259" key="3">
    <source>
        <dbReference type="Pfam" id="PF01764"/>
    </source>
</evidence>
<sequence>MYDNFELMEHFAAASYCPGNSLASDDNAKLVCPKSNNCPKVESAKTNIVVGIKNSPVTDVTGFVAPDQTNKLTVIAFQGTESMKQTKTDLNFNLKNISQVCPGCTTHTGFWQSWEEARPQVRKATDALRTSHPGNKLVVTGHSLGGAIATLAAAELRSSGIAIDLYTYGAPRVGNQKLVDYIQTPKQSQGENFRVTHYNDPVPRLPPTVMGFAHYHPEIYLSGKNNVKVAPSDILYLDASAVSKGTEQFTAVDVDAHRWYFNNISACYLANVQNGNKTSADLATNWAPAVITLMGKSSELVLHGASSAAATSAYAGGLIGSLSIEAANSTLSLIPGGNLVKPFVPSPATAPIISAGVLSSIESVFGPVGSWISGFRPGKPTKR</sequence>
<dbReference type="PANTHER" id="PTHR46640:SF1">
    <property type="entry name" value="FUNGAL LIPASE-LIKE DOMAIN-CONTAINING PROTEIN-RELATED"/>
    <property type="match status" value="1"/>
</dbReference>
<evidence type="ECO:0000313" key="4">
    <source>
        <dbReference type="EMBL" id="QDS76738.1"/>
    </source>
</evidence>
<organism evidence="4 5">
    <name type="scientific">Venturia effusa</name>
    <dbReference type="NCBI Taxonomy" id="50376"/>
    <lineage>
        <taxon>Eukaryota</taxon>
        <taxon>Fungi</taxon>
        <taxon>Dikarya</taxon>
        <taxon>Ascomycota</taxon>
        <taxon>Pezizomycotina</taxon>
        <taxon>Dothideomycetes</taxon>
        <taxon>Pleosporomycetidae</taxon>
        <taxon>Venturiales</taxon>
        <taxon>Venturiaceae</taxon>
        <taxon>Venturia</taxon>
    </lineage>
</organism>
<keyword evidence="5" id="KW-1185">Reference proteome</keyword>
<dbReference type="InterPro" id="IPR002921">
    <property type="entry name" value="Fungal_lipase-type"/>
</dbReference>
<dbReference type="GO" id="GO:0016787">
    <property type="term" value="F:hydrolase activity"/>
    <property type="evidence" value="ECO:0007669"/>
    <property type="project" value="UniProtKB-KW"/>
</dbReference>
<dbReference type="OrthoDB" id="426718at2759"/>
<gene>
    <name evidence="4" type="ORF">FKW77_001301</name>
</gene>
<feature type="domain" description="Fungal lipase-type" evidence="3">
    <location>
        <begin position="74"/>
        <end position="208"/>
    </location>
</feature>
<keyword evidence="2" id="KW-0378">Hydrolase</keyword>
<evidence type="ECO:0000256" key="1">
    <source>
        <dbReference type="ARBA" id="ARBA00022729"/>
    </source>
</evidence>
<evidence type="ECO:0000313" key="5">
    <source>
        <dbReference type="Proteomes" id="UP000316270"/>
    </source>
</evidence>
<reference evidence="4 5" key="1">
    <citation type="submission" date="2019-07" db="EMBL/GenBank/DDBJ databases">
        <title>Finished genome of Venturia effusa.</title>
        <authorList>
            <person name="Young C.A."/>
            <person name="Cox M.P."/>
            <person name="Ganley A.R.D."/>
            <person name="David W.J."/>
        </authorList>
    </citation>
    <scope>NUCLEOTIDE SEQUENCE [LARGE SCALE GENOMIC DNA]</scope>
    <source>
        <strain evidence="5">albino</strain>
    </source>
</reference>
<dbReference type="Pfam" id="PF01764">
    <property type="entry name" value="Lipase_3"/>
    <property type="match status" value="1"/>
</dbReference>
<dbReference type="EMBL" id="CP042200">
    <property type="protein sequence ID" value="QDS76738.1"/>
    <property type="molecule type" value="Genomic_DNA"/>
</dbReference>
<keyword evidence="1" id="KW-0732">Signal</keyword>
<dbReference type="SUPFAM" id="SSF53474">
    <property type="entry name" value="alpha/beta-Hydrolases"/>
    <property type="match status" value="1"/>
</dbReference>
<evidence type="ECO:0000256" key="2">
    <source>
        <dbReference type="ARBA" id="ARBA00022801"/>
    </source>
</evidence>
<dbReference type="AlphaFoldDB" id="A0A517LM68"/>
<proteinExistence type="predicted"/>
<protein>
    <recommendedName>
        <fullName evidence="3">Fungal lipase-type domain-containing protein</fullName>
    </recommendedName>
</protein>
<name>A0A517LM68_9PEZI</name>
<accession>A0A517LM68</accession>
<dbReference type="CDD" id="cd00519">
    <property type="entry name" value="Lipase_3"/>
    <property type="match status" value="1"/>
</dbReference>
<dbReference type="InterPro" id="IPR051299">
    <property type="entry name" value="AB_hydrolase_lip/est"/>
</dbReference>
<dbReference type="Proteomes" id="UP000316270">
    <property type="component" value="Chromosome 16"/>
</dbReference>
<dbReference type="Gene3D" id="3.40.50.1820">
    <property type="entry name" value="alpha/beta hydrolase"/>
    <property type="match status" value="1"/>
</dbReference>
<dbReference type="GO" id="GO:0006629">
    <property type="term" value="P:lipid metabolic process"/>
    <property type="evidence" value="ECO:0007669"/>
    <property type="project" value="InterPro"/>
</dbReference>
<dbReference type="STRING" id="50376.A0A517LM68"/>
<dbReference type="PANTHER" id="PTHR46640">
    <property type="entry name" value="TRIACYLGLYCEROL LIPASE, PUTATIVE (AFU_ORTHOLOGUE AFUA_6G06510)-RELATED"/>
    <property type="match status" value="1"/>
</dbReference>
<dbReference type="InterPro" id="IPR029058">
    <property type="entry name" value="AB_hydrolase_fold"/>
</dbReference>